<proteinExistence type="predicted"/>
<name>A0A498ING9_MALDO</name>
<dbReference type="Proteomes" id="UP000290289">
    <property type="component" value="Chromosome 11"/>
</dbReference>
<gene>
    <name evidence="1" type="ORF">DVH24_040158</name>
</gene>
<dbReference type="EMBL" id="RDQH01000337">
    <property type="protein sequence ID" value="RXH84810.1"/>
    <property type="molecule type" value="Genomic_DNA"/>
</dbReference>
<keyword evidence="2" id="KW-1185">Reference proteome</keyword>
<organism evidence="1 2">
    <name type="scientific">Malus domestica</name>
    <name type="common">Apple</name>
    <name type="synonym">Pyrus malus</name>
    <dbReference type="NCBI Taxonomy" id="3750"/>
    <lineage>
        <taxon>Eukaryota</taxon>
        <taxon>Viridiplantae</taxon>
        <taxon>Streptophyta</taxon>
        <taxon>Embryophyta</taxon>
        <taxon>Tracheophyta</taxon>
        <taxon>Spermatophyta</taxon>
        <taxon>Magnoliopsida</taxon>
        <taxon>eudicotyledons</taxon>
        <taxon>Gunneridae</taxon>
        <taxon>Pentapetalae</taxon>
        <taxon>rosids</taxon>
        <taxon>fabids</taxon>
        <taxon>Rosales</taxon>
        <taxon>Rosaceae</taxon>
        <taxon>Amygdaloideae</taxon>
        <taxon>Maleae</taxon>
        <taxon>Malus</taxon>
    </lineage>
</organism>
<dbReference type="AlphaFoldDB" id="A0A498ING9"/>
<evidence type="ECO:0000313" key="2">
    <source>
        <dbReference type="Proteomes" id="UP000290289"/>
    </source>
</evidence>
<reference evidence="1 2" key="1">
    <citation type="submission" date="2018-10" db="EMBL/GenBank/DDBJ databases">
        <title>A high-quality apple genome assembly.</title>
        <authorList>
            <person name="Hu J."/>
        </authorList>
    </citation>
    <scope>NUCLEOTIDE SEQUENCE [LARGE SCALE GENOMIC DNA]</scope>
    <source>
        <strain evidence="2">cv. HFTH1</strain>
        <tissue evidence="1">Young leaf</tissue>
    </source>
</reference>
<protein>
    <submittedName>
        <fullName evidence="1">Uncharacterized protein</fullName>
    </submittedName>
</protein>
<accession>A0A498ING9</accession>
<comment type="caution">
    <text evidence="1">The sequence shown here is derived from an EMBL/GenBank/DDBJ whole genome shotgun (WGS) entry which is preliminary data.</text>
</comment>
<sequence length="112" mass="13490">MVRYATRKTVTYLFTFASQDLLNGFKEILVCYNVALYNLTHVSYKIITYFNTHYFFHSKPSLFWDTYITNLPKHNKTRYKDSLMVDRDWEGDILEIRVRNIPSFDLRCDNDV</sequence>
<evidence type="ECO:0000313" key="1">
    <source>
        <dbReference type="EMBL" id="RXH84810.1"/>
    </source>
</evidence>